<sequence length="395" mass="46192">MKFNIKYYIILLASIILRIGYIFPVKKNRILLSSDEGLRYSCNPKYIFEKLQHKYGNRFEYIWVLNKPNQIPNRFRKNIKTTKFLSPKHIYYLLTSEFIISNLGVEPFLPKRKSQKVISTGHGGGSYKHMYMKEHMLSAAEWKYITRIRDIRGRMTDFVLSSCAKQTQELSVDFGVDSKKFLQSGFPRNDRFFSTTDKSKEQALKNFCSQYNIPAENLLVLYAPTFRGTHRYQQPIDNDICIKPVASAIYNRFGKEVTFLYRRHRHSIPGNDNSKLHIVDVTDYPDMQDLLEFADIMITDYSSSIWDFCITRKPAFLYVPDLQKFMEERGFYTPIDLWPYPYSTTIDGLCRLINNYSEENSINRIIAHQKEVGSHEKGNAAEKVSDLINNIFAGI</sequence>
<protein>
    <submittedName>
        <fullName evidence="1">Uncharacterized protein</fullName>
    </submittedName>
</protein>
<accession>A0AC61S7C9</accession>
<evidence type="ECO:0000313" key="1">
    <source>
        <dbReference type="EMBL" id="THG54482.1"/>
    </source>
</evidence>
<keyword evidence="2" id="KW-1185">Reference proteome</keyword>
<comment type="caution">
    <text evidence="1">The sequence shown here is derived from an EMBL/GenBank/DDBJ whole genome shotgun (WGS) entry which is preliminary data.</text>
</comment>
<proteinExistence type="predicted"/>
<evidence type="ECO:0000313" key="2">
    <source>
        <dbReference type="Proteomes" id="UP000305401"/>
    </source>
</evidence>
<reference evidence="1" key="1">
    <citation type="submission" date="2019-04" db="EMBL/GenBank/DDBJ databases">
        <title>Microbes associate with the intestines of laboratory mice.</title>
        <authorList>
            <person name="Navarre W."/>
            <person name="Wong E."/>
            <person name="Huang K.C."/>
            <person name="Tropini C."/>
            <person name="Ng K."/>
            <person name="Yu B."/>
        </authorList>
    </citation>
    <scope>NUCLEOTIDE SEQUENCE</scope>
    <source>
        <strain evidence="1">NM86_A22</strain>
    </source>
</reference>
<organism evidence="1 2">
    <name type="scientific">Muribaculum caecicola</name>
    <dbReference type="NCBI Taxonomy" id="3038144"/>
    <lineage>
        <taxon>Bacteria</taxon>
        <taxon>Pseudomonadati</taxon>
        <taxon>Bacteroidota</taxon>
        <taxon>Bacteroidia</taxon>
        <taxon>Bacteroidales</taxon>
        <taxon>Muribaculaceae</taxon>
        <taxon>Muribaculum</taxon>
    </lineage>
</organism>
<dbReference type="Proteomes" id="UP000305401">
    <property type="component" value="Unassembled WGS sequence"/>
</dbReference>
<dbReference type="EMBL" id="SSTG01000017">
    <property type="protein sequence ID" value="THG54482.1"/>
    <property type="molecule type" value="Genomic_DNA"/>
</dbReference>
<name>A0AC61S7C9_9BACT</name>
<gene>
    <name evidence="1" type="ORF">E5990_02650</name>
</gene>